<dbReference type="Proteomes" id="UP000887575">
    <property type="component" value="Unassembled WGS sequence"/>
</dbReference>
<protein>
    <submittedName>
        <fullName evidence="2">Uncharacterized protein</fullName>
    </submittedName>
</protein>
<proteinExistence type="predicted"/>
<evidence type="ECO:0000313" key="1">
    <source>
        <dbReference type="Proteomes" id="UP000887575"/>
    </source>
</evidence>
<reference evidence="2" key="1">
    <citation type="submission" date="2024-02" db="UniProtKB">
        <authorList>
            <consortium name="WormBaseParasite"/>
        </authorList>
    </citation>
    <scope>IDENTIFICATION</scope>
</reference>
<evidence type="ECO:0000313" key="2">
    <source>
        <dbReference type="WBParaSite" id="MBELARI_LOCUS13765"/>
    </source>
</evidence>
<keyword evidence="1" id="KW-1185">Reference proteome</keyword>
<accession>A0AAF3EIF5</accession>
<dbReference type="AlphaFoldDB" id="A0AAF3EIF5"/>
<sequence>MRLITSSRSIFTSIFFLVIILLISSIQSYRYDFPEQDLQAALRPYSNFGKRSGFYTLNKHFNYRTWKRPDASWSITD</sequence>
<name>A0AAF3EIF5_9BILA</name>
<dbReference type="WBParaSite" id="MBELARI_LOCUS13765">
    <property type="protein sequence ID" value="MBELARI_LOCUS13765"/>
    <property type="gene ID" value="MBELARI_LOCUS13765"/>
</dbReference>
<organism evidence="1 2">
    <name type="scientific">Mesorhabditis belari</name>
    <dbReference type="NCBI Taxonomy" id="2138241"/>
    <lineage>
        <taxon>Eukaryota</taxon>
        <taxon>Metazoa</taxon>
        <taxon>Ecdysozoa</taxon>
        <taxon>Nematoda</taxon>
        <taxon>Chromadorea</taxon>
        <taxon>Rhabditida</taxon>
        <taxon>Rhabditina</taxon>
        <taxon>Rhabditomorpha</taxon>
        <taxon>Rhabditoidea</taxon>
        <taxon>Rhabditidae</taxon>
        <taxon>Mesorhabditinae</taxon>
        <taxon>Mesorhabditis</taxon>
    </lineage>
</organism>